<dbReference type="InterPro" id="IPR003594">
    <property type="entry name" value="HATPase_dom"/>
</dbReference>
<evidence type="ECO:0000256" key="5">
    <source>
        <dbReference type="ARBA" id="ARBA00022741"/>
    </source>
</evidence>
<evidence type="ECO:0000256" key="3">
    <source>
        <dbReference type="ARBA" id="ARBA00022553"/>
    </source>
</evidence>
<dbReference type="GO" id="GO:0005524">
    <property type="term" value="F:ATP binding"/>
    <property type="evidence" value="ECO:0007669"/>
    <property type="project" value="UniProtKB-KW"/>
</dbReference>
<keyword evidence="9" id="KW-0812">Transmembrane</keyword>
<dbReference type="InterPro" id="IPR050482">
    <property type="entry name" value="Sensor_HK_TwoCompSys"/>
</dbReference>
<dbReference type="Pfam" id="PF07730">
    <property type="entry name" value="HisKA_3"/>
    <property type="match status" value="1"/>
</dbReference>
<reference evidence="11 14" key="2">
    <citation type="submission" date="2018-11" db="EMBL/GenBank/DDBJ databases">
        <title>Proposal to divide the Flavobacteriaceae and reorganize its genera based on Amino Acid Identity values calculated from whole genome sequences.</title>
        <authorList>
            <person name="Nicholson A.C."/>
            <person name="Gulvik C.A."/>
            <person name="Whitney A.M."/>
            <person name="Humrighouse B.W."/>
            <person name="Bell M."/>
            <person name="Holmes B."/>
            <person name="Steigerwalt A.G."/>
            <person name="Villarma A."/>
            <person name="Sheth M."/>
            <person name="Batra D."/>
            <person name="Pryor J."/>
            <person name="Bernardet J.-F."/>
            <person name="Hugo C."/>
            <person name="Kampfer P."/>
            <person name="Newman J."/>
            <person name="McQuiston J.R."/>
        </authorList>
    </citation>
    <scope>NUCLEOTIDE SEQUENCE [LARGE SCALE GENOMIC DNA]</scope>
    <source>
        <strain evidence="11 14">KC_1864</strain>
    </source>
</reference>
<evidence type="ECO:0000256" key="6">
    <source>
        <dbReference type="ARBA" id="ARBA00022777"/>
    </source>
</evidence>
<evidence type="ECO:0000259" key="10">
    <source>
        <dbReference type="PROSITE" id="PS50109"/>
    </source>
</evidence>
<dbReference type="Gene3D" id="3.30.565.10">
    <property type="entry name" value="Histidine kinase-like ATPase, C-terminal domain"/>
    <property type="match status" value="1"/>
</dbReference>
<dbReference type="GO" id="GO:0000155">
    <property type="term" value="F:phosphorelay sensor kinase activity"/>
    <property type="evidence" value="ECO:0007669"/>
    <property type="project" value="InterPro"/>
</dbReference>
<dbReference type="EC" id="2.7.13.3" evidence="2"/>
<evidence type="ECO:0000313" key="14">
    <source>
        <dbReference type="Proteomes" id="UP000279972"/>
    </source>
</evidence>
<dbReference type="Proteomes" id="UP000279972">
    <property type="component" value="Chromosome"/>
</dbReference>
<keyword evidence="8" id="KW-0902">Two-component regulatory system</keyword>
<evidence type="ECO:0000313" key="12">
    <source>
        <dbReference type="EMBL" id="PNW11790.1"/>
    </source>
</evidence>
<keyword evidence="5" id="KW-0547">Nucleotide-binding</keyword>
<evidence type="ECO:0000256" key="4">
    <source>
        <dbReference type="ARBA" id="ARBA00022679"/>
    </source>
</evidence>
<keyword evidence="9" id="KW-0472">Membrane</keyword>
<evidence type="ECO:0000256" key="2">
    <source>
        <dbReference type="ARBA" id="ARBA00012438"/>
    </source>
</evidence>
<dbReference type="InterPro" id="IPR011990">
    <property type="entry name" value="TPR-like_helical_dom_sf"/>
</dbReference>
<dbReference type="SUPFAM" id="SSF55874">
    <property type="entry name" value="ATPase domain of HSP90 chaperone/DNA topoisomerase II/histidine kinase"/>
    <property type="match status" value="1"/>
</dbReference>
<feature type="transmembrane region" description="Helical" evidence="9">
    <location>
        <begin position="406"/>
        <end position="428"/>
    </location>
</feature>
<keyword evidence="14" id="KW-1185">Reference proteome</keyword>
<dbReference type="AlphaFoldDB" id="A0A3G6RNM1"/>
<name>A0A3G6RNM1_CHRLC</name>
<evidence type="ECO:0000256" key="7">
    <source>
        <dbReference type="ARBA" id="ARBA00022840"/>
    </source>
</evidence>
<gene>
    <name evidence="12" type="ORF">C1637_20415</name>
    <name evidence="11" type="ORF">EG342_12745</name>
</gene>
<dbReference type="OrthoDB" id="9778366at2"/>
<dbReference type="PANTHER" id="PTHR24421">
    <property type="entry name" value="NITRATE/NITRITE SENSOR PROTEIN NARX-RELATED"/>
    <property type="match status" value="1"/>
</dbReference>
<dbReference type="InterPro" id="IPR011712">
    <property type="entry name" value="Sig_transdc_His_kin_sub3_dim/P"/>
</dbReference>
<evidence type="ECO:0000313" key="13">
    <source>
        <dbReference type="Proteomes" id="UP000236262"/>
    </source>
</evidence>
<organism evidence="12 13">
    <name type="scientific">Chryseobacterium lactis</name>
    <dbReference type="NCBI Taxonomy" id="1241981"/>
    <lineage>
        <taxon>Bacteria</taxon>
        <taxon>Pseudomonadati</taxon>
        <taxon>Bacteroidota</taxon>
        <taxon>Flavobacteriia</taxon>
        <taxon>Flavobacteriales</taxon>
        <taxon>Weeksellaceae</taxon>
        <taxon>Chryseobacterium group</taxon>
        <taxon>Chryseobacterium</taxon>
    </lineage>
</organism>
<sequence length="664" mass="77399">MKRLLCIIYILIHFSLSAQGLLPLDEKKYIDSLELSIQKNTNITSKVTSYFLLSGYYKNRDTALSKKYLENGRKTGAKDHFIAGIYNYFKGQYYQDLDKEIAIKSFQQAIKVLSTVKNEKADLYISLSWYNYGILQKNKEGYPYLIKTMLEKSIPTAAKYGESKTLGFLYTQLALMLTFNSEFSKAEYYNEKAIRILERKAPYSTELFYAYLNTNSNYCYQAKYNLGKQFLDKAENMIHSYPNSSYNTFYYYNRTLYSIGQQDYQQAFDVIEKGLFYANKYNQKLQMQLFYFHKYEILKKLKRYTEAKALLEEILADNTLSRDLNNKRTIYRHLAGINEIKGNLGEALIWEKRYSTLNDSLNAENVKLEINKLEAKFNTSEKEKRIAFLSAEKNQKQMEVNKKNSYLWLLSLILLLFSSLLIFLFILYRNNKKLSEQKEINLQQKIKDIRQKEELAHTKAILEAEEKERERIAKDLHDGLGGMLAGVKINLSTWSSGHLDREQDQDFYKILNQLDDSVAELRHVARNLMPESLLNFGLETALSDLCEFYARKDLDIYFQPLNIEKKLPVSIQLNIYRIVQELLANAIKHAEASNILLQCSQSGENFLITIEDNGKGFNKGIETTTKSMGLRNLNNRVNYLRGKMEINSDNQGTTINIELNIHEE</sequence>
<dbReference type="SMART" id="SM00387">
    <property type="entry name" value="HATPase_c"/>
    <property type="match status" value="1"/>
</dbReference>
<dbReference type="Proteomes" id="UP000236262">
    <property type="component" value="Unassembled WGS sequence"/>
</dbReference>
<dbReference type="SUPFAM" id="SSF48452">
    <property type="entry name" value="TPR-like"/>
    <property type="match status" value="1"/>
</dbReference>
<dbReference type="Pfam" id="PF02518">
    <property type="entry name" value="HATPase_c"/>
    <property type="match status" value="1"/>
</dbReference>
<dbReference type="InterPro" id="IPR005467">
    <property type="entry name" value="His_kinase_dom"/>
</dbReference>
<dbReference type="Gene3D" id="1.20.5.1930">
    <property type="match status" value="1"/>
</dbReference>
<proteinExistence type="predicted"/>
<dbReference type="Gene3D" id="1.25.40.10">
    <property type="entry name" value="Tetratricopeptide repeat domain"/>
    <property type="match status" value="1"/>
</dbReference>
<keyword evidence="4" id="KW-0808">Transferase</keyword>
<accession>A0A3G6RNM1</accession>
<dbReference type="PANTHER" id="PTHR24421:SF10">
    <property type="entry name" value="NITRATE_NITRITE SENSOR PROTEIN NARQ"/>
    <property type="match status" value="1"/>
</dbReference>
<dbReference type="KEGG" id="clac:EG342_12745"/>
<dbReference type="CDD" id="cd16917">
    <property type="entry name" value="HATPase_UhpB-NarQ-NarX-like"/>
    <property type="match status" value="1"/>
</dbReference>
<protein>
    <recommendedName>
        <fullName evidence="2">histidine kinase</fullName>
        <ecNumber evidence="2">2.7.13.3</ecNumber>
    </recommendedName>
</protein>
<dbReference type="RefSeq" id="WP_103293513.1">
    <property type="nucleotide sequence ID" value="NZ_CP033924.1"/>
</dbReference>
<keyword evidence="7" id="KW-0067">ATP-binding</keyword>
<keyword evidence="9" id="KW-1133">Transmembrane helix</keyword>
<dbReference type="PROSITE" id="PS50109">
    <property type="entry name" value="HIS_KIN"/>
    <property type="match status" value="1"/>
</dbReference>
<evidence type="ECO:0000313" key="11">
    <source>
        <dbReference type="EMBL" id="AZA82688.1"/>
    </source>
</evidence>
<keyword evidence="6" id="KW-0418">Kinase</keyword>
<feature type="domain" description="Histidine kinase" evidence="10">
    <location>
        <begin position="471"/>
        <end position="663"/>
    </location>
</feature>
<dbReference type="EMBL" id="PPEH01000010">
    <property type="protein sequence ID" value="PNW11790.1"/>
    <property type="molecule type" value="Genomic_DNA"/>
</dbReference>
<dbReference type="GO" id="GO:0016020">
    <property type="term" value="C:membrane"/>
    <property type="evidence" value="ECO:0007669"/>
    <property type="project" value="InterPro"/>
</dbReference>
<evidence type="ECO:0000256" key="9">
    <source>
        <dbReference type="SAM" id="Phobius"/>
    </source>
</evidence>
<evidence type="ECO:0000256" key="8">
    <source>
        <dbReference type="ARBA" id="ARBA00023012"/>
    </source>
</evidence>
<dbReference type="GO" id="GO:0046983">
    <property type="term" value="F:protein dimerization activity"/>
    <property type="evidence" value="ECO:0007669"/>
    <property type="project" value="InterPro"/>
</dbReference>
<dbReference type="EMBL" id="CP033924">
    <property type="protein sequence ID" value="AZA82688.1"/>
    <property type="molecule type" value="Genomic_DNA"/>
</dbReference>
<comment type="catalytic activity">
    <reaction evidence="1">
        <text>ATP + protein L-histidine = ADP + protein N-phospho-L-histidine.</text>
        <dbReference type="EC" id="2.7.13.3"/>
    </reaction>
</comment>
<evidence type="ECO:0000256" key="1">
    <source>
        <dbReference type="ARBA" id="ARBA00000085"/>
    </source>
</evidence>
<keyword evidence="3" id="KW-0597">Phosphoprotein</keyword>
<dbReference type="InterPro" id="IPR036890">
    <property type="entry name" value="HATPase_C_sf"/>
</dbReference>
<reference evidence="12 13" key="1">
    <citation type="submission" date="2018-01" db="EMBL/GenBank/DDBJ databases">
        <title>Draft genome sequences of Chryseobacterium lactis NCTC11390, Chryseobacterium oncorhynchi 701B-08, and Chryseobacterium viscerum 687B-08.</title>
        <authorList>
            <person name="Jeong J.-J."/>
            <person name="Lee Y.J."/>
            <person name="Park B."/>
            <person name="Choi I.-G."/>
            <person name="Kim K.D."/>
        </authorList>
    </citation>
    <scope>NUCLEOTIDE SEQUENCE [LARGE SCALE GENOMIC DNA]</scope>
    <source>
        <strain evidence="12 13">NCTC11390</strain>
    </source>
</reference>